<dbReference type="EMBL" id="CP093345">
    <property type="protein sequence ID" value="WOG93600.1"/>
    <property type="molecule type" value="Genomic_DNA"/>
</dbReference>
<dbReference type="PANTHER" id="PTHR47275">
    <property type="entry name" value="NAD(P)H-QUINONE OXIDOREDUCTASE SUBUNIT I, CHLOROPLASTIC"/>
    <property type="match status" value="1"/>
</dbReference>
<dbReference type="PANTHER" id="PTHR47275:SF1">
    <property type="entry name" value="NAD(P)H-QUINONE OXIDOREDUCTASE SUBUNIT I, CHLOROPLASTIC"/>
    <property type="match status" value="1"/>
</dbReference>
<evidence type="ECO:0008006" key="3">
    <source>
        <dbReference type="Google" id="ProtNLM"/>
    </source>
</evidence>
<sequence>MPTPSLNILLRFRGRIHFEFDNCIAYKVCVRVCPIDLPVVDWKLETDTRKKRLLNYSLPENLFLLDIAGQLAFLIDIVIHFFVAYWDSHSHSLVFNHNRIAIRSLSFSSLF</sequence>
<keyword evidence="2" id="KW-1185">Reference proteome</keyword>
<gene>
    <name evidence="1" type="ORF">DCAR_0312886</name>
</gene>
<dbReference type="AlphaFoldDB" id="A0AAF1AVC9"/>
<reference evidence="1" key="1">
    <citation type="journal article" date="2016" name="Nat. Genet.">
        <title>A high-quality carrot genome assembly provides new insights into carotenoid accumulation and asterid genome evolution.</title>
        <authorList>
            <person name="Iorizzo M."/>
            <person name="Ellison S."/>
            <person name="Senalik D."/>
            <person name="Zeng P."/>
            <person name="Satapoomin P."/>
            <person name="Huang J."/>
            <person name="Bowman M."/>
            <person name="Iovene M."/>
            <person name="Sanseverino W."/>
            <person name="Cavagnaro P."/>
            <person name="Yildiz M."/>
            <person name="Macko-Podgorni A."/>
            <person name="Moranska E."/>
            <person name="Grzebelus E."/>
            <person name="Grzebelus D."/>
            <person name="Ashrafi H."/>
            <person name="Zheng Z."/>
            <person name="Cheng S."/>
            <person name="Spooner D."/>
            <person name="Van Deynze A."/>
            <person name="Simon P."/>
        </authorList>
    </citation>
    <scope>NUCLEOTIDE SEQUENCE</scope>
    <source>
        <tissue evidence="1">Leaf</tissue>
    </source>
</reference>
<dbReference type="InterPro" id="IPR004497">
    <property type="entry name" value="NDHI"/>
</dbReference>
<organism evidence="1 2">
    <name type="scientific">Daucus carota subsp. sativus</name>
    <name type="common">Carrot</name>
    <dbReference type="NCBI Taxonomy" id="79200"/>
    <lineage>
        <taxon>Eukaryota</taxon>
        <taxon>Viridiplantae</taxon>
        <taxon>Streptophyta</taxon>
        <taxon>Embryophyta</taxon>
        <taxon>Tracheophyta</taxon>
        <taxon>Spermatophyta</taxon>
        <taxon>Magnoliopsida</taxon>
        <taxon>eudicotyledons</taxon>
        <taxon>Gunneridae</taxon>
        <taxon>Pentapetalae</taxon>
        <taxon>asterids</taxon>
        <taxon>campanulids</taxon>
        <taxon>Apiales</taxon>
        <taxon>Apiaceae</taxon>
        <taxon>Apioideae</taxon>
        <taxon>Scandiceae</taxon>
        <taxon>Daucinae</taxon>
        <taxon>Daucus</taxon>
        <taxon>Daucus sect. Daucus</taxon>
    </lineage>
</organism>
<dbReference type="GO" id="GO:0008137">
    <property type="term" value="F:NADH dehydrogenase (ubiquinone) activity"/>
    <property type="evidence" value="ECO:0007669"/>
    <property type="project" value="InterPro"/>
</dbReference>
<accession>A0AAF1AVC9</accession>
<evidence type="ECO:0000313" key="2">
    <source>
        <dbReference type="Proteomes" id="UP000077755"/>
    </source>
</evidence>
<dbReference type="Proteomes" id="UP000077755">
    <property type="component" value="Chromosome 3"/>
</dbReference>
<name>A0AAF1AVC9_DAUCS</name>
<proteinExistence type="predicted"/>
<reference evidence="1" key="2">
    <citation type="submission" date="2022-03" db="EMBL/GenBank/DDBJ databases">
        <title>Draft title - Genomic analysis of global carrot germplasm unveils the trajectory of domestication and the origin of high carotenoid orange carrot.</title>
        <authorList>
            <person name="Iorizzo M."/>
            <person name="Ellison S."/>
            <person name="Senalik D."/>
            <person name="Macko-Podgorni A."/>
            <person name="Grzebelus D."/>
            <person name="Bostan H."/>
            <person name="Rolling W."/>
            <person name="Curaba J."/>
            <person name="Simon P."/>
        </authorList>
    </citation>
    <scope>NUCLEOTIDE SEQUENCE</scope>
    <source>
        <tissue evidence="1">Leaf</tissue>
    </source>
</reference>
<evidence type="ECO:0000313" key="1">
    <source>
        <dbReference type="EMBL" id="WOG93600.1"/>
    </source>
</evidence>
<protein>
    <recommendedName>
        <fullName evidence="3">4Fe-4S ferredoxin-type domain-containing protein</fullName>
    </recommendedName>
</protein>
<dbReference type="SUPFAM" id="SSF54862">
    <property type="entry name" value="4Fe-4S ferredoxins"/>
    <property type="match status" value="1"/>
</dbReference>